<evidence type="ECO:0000256" key="7">
    <source>
        <dbReference type="ARBA" id="ARBA00022884"/>
    </source>
</evidence>
<proteinExistence type="inferred from homology"/>
<keyword evidence="2 9" id="KW-0820">tRNA-binding</keyword>
<comment type="catalytic activity">
    <reaction evidence="1 9">
        <text>guanosine(46) in tRNA + S-adenosyl-L-methionine = N(7)-methylguanosine(46) in tRNA + S-adenosyl-L-homocysteine</text>
        <dbReference type="Rhea" id="RHEA:42708"/>
        <dbReference type="Rhea" id="RHEA-COMP:10188"/>
        <dbReference type="Rhea" id="RHEA-COMP:10189"/>
        <dbReference type="ChEBI" id="CHEBI:57856"/>
        <dbReference type="ChEBI" id="CHEBI:59789"/>
        <dbReference type="ChEBI" id="CHEBI:74269"/>
        <dbReference type="ChEBI" id="CHEBI:74480"/>
        <dbReference type="EC" id="2.1.1.33"/>
    </reaction>
</comment>
<comment type="pathway">
    <text evidence="9">tRNA modification; N(7)-methylguanine-tRNA biosynthesis.</text>
</comment>
<gene>
    <name evidence="9" type="primary">TRM8</name>
    <name evidence="11" type="ORF">DL89DRAFT_265688</name>
</gene>
<dbReference type="EMBL" id="MCFD01000003">
    <property type="protein sequence ID" value="ORX72013.1"/>
    <property type="molecule type" value="Genomic_DNA"/>
</dbReference>
<dbReference type="UniPathway" id="UPA00989"/>
<comment type="caution">
    <text evidence="11">The sequence shown here is derived from an EMBL/GenBank/DDBJ whole genome shotgun (WGS) entry which is preliminary data.</text>
</comment>
<dbReference type="InterPro" id="IPR029063">
    <property type="entry name" value="SAM-dependent_MTases_sf"/>
</dbReference>
<dbReference type="Pfam" id="PF02390">
    <property type="entry name" value="Methyltransf_4"/>
    <property type="match status" value="2"/>
</dbReference>
<feature type="binding site" evidence="9">
    <location>
        <begin position="117"/>
        <end position="118"/>
    </location>
    <ligand>
        <name>S-adenosyl-L-methionine</name>
        <dbReference type="ChEBI" id="CHEBI:59789"/>
    </ligand>
</feature>
<dbReference type="InterPro" id="IPR025763">
    <property type="entry name" value="Trm8_euk"/>
</dbReference>
<keyword evidence="4 9" id="KW-0808">Transferase</keyword>
<keyword evidence="8 9" id="KW-0539">Nucleus</keyword>
<evidence type="ECO:0000256" key="5">
    <source>
        <dbReference type="ARBA" id="ARBA00022691"/>
    </source>
</evidence>
<keyword evidence="7 9" id="KW-0694">RNA-binding</keyword>
<organism evidence="11 12">
    <name type="scientific">Linderina pennispora</name>
    <dbReference type="NCBI Taxonomy" id="61395"/>
    <lineage>
        <taxon>Eukaryota</taxon>
        <taxon>Fungi</taxon>
        <taxon>Fungi incertae sedis</taxon>
        <taxon>Zoopagomycota</taxon>
        <taxon>Kickxellomycotina</taxon>
        <taxon>Kickxellomycetes</taxon>
        <taxon>Kickxellales</taxon>
        <taxon>Kickxellaceae</taxon>
        <taxon>Linderina</taxon>
    </lineage>
</organism>
<evidence type="ECO:0000256" key="4">
    <source>
        <dbReference type="ARBA" id="ARBA00022679"/>
    </source>
</evidence>
<accession>A0A1Y1WEU4</accession>
<name>A0A1Y1WEU4_9FUNG</name>
<feature type="binding site" evidence="9">
    <location>
        <begin position="274"/>
        <end position="276"/>
    </location>
    <ligand>
        <name>S-adenosyl-L-methionine</name>
        <dbReference type="ChEBI" id="CHEBI:59789"/>
    </ligand>
</feature>
<dbReference type="PANTHER" id="PTHR23417:SF16">
    <property type="entry name" value="TRNA (GUANINE-N(7)-)-METHYLTRANSFERASE"/>
    <property type="match status" value="1"/>
</dbReference>
<evidence type="ECO:0000256" key="10">
    <source>
        <dbReference type="SAM" id="MobiDB-lite"/>
    </source>
</evidence>
<evidence type="ECO:0000313" key="12">
    <source>
        <dbReference type="Proteomes" id="UP000193922"/>
    </source>
</evidence>
<evidence type="ECO:0000256" key="2">
    <source>
        <dbReference type="ARBA" id="ARBA00022555"/>
    </source>
</evidence>
<protein>
    <recommendedName>
        <fullName evidence="9">tRNA (guanine-N(7)-)-methyltransferase</fullName>
        <ecNumber evidence="9">2.1.1.33</ecNumber>
    </recommendedName>
    <alternativeName>
        <fullName evidence="9">Transfer RNA methyltransferase 8</fullName>
    </alternativeName>
    <alternativeName>
        <fullName evidence="9">tRNA (guanine(46)-N(7))-methyltransferase</fullName>
    </alternativeName>
    <alternativeName>
        <fullName evidence="9">tRNA(m7G46)-methyltransferase</fullName>
    </alternativeName>
</protein>
<sequence length="302" mass="34740">MADQTMADSNQPKLPQKRYFRQRAHVNIFNDIRLDYPLTPNDEDWSKLYPAYFRAPTTDTLGENKRPSSPAPEEQPAGQARKDQLAQVEFADIGCGYGGLLVALAPLYPNTLMVGMEIRTKVANYLQQRVEALRGFQHALLDKSQRGEHVDLETPLEAGAEELHDNGEIDRLVPGHYENIAAMRMNCQNCRKLFILFADPHFKKRKHKARIISTTMLAEYAYVLRPGGIIYMITDVKDLFDWNEEHMEKHELFERIPEEELKDDPAVPCVCNSTEEGKKVARNKGNKYLACFRRIEDPFEKE</sequence>
<dbReference type="InterPro" id="IPR003358">
    <property type="entry name" value="tRNA_(Gua-N-7)_MeTrfase_Trmb"/>
</dbReference>
<feature type="binding site" evidence="9">
    <location>
        <position position="94"/>
    </location>
    <ligand>
        <name>S-adenosyl-L-methionine</name>
        <dbReference type="ChEBI" id="CHEBI:59789"/>
    </ligand>
</feature>
<feature type="binding site" evidence="9">
    <location>
        <begin position="186"/>
        <end position="187"/>
    </location>
    <ligand>
        <name>S-adenosyl-L-methionine</name>
        <dbReference type="ChEBI" id="CHEBI:59789"/>
    </ligand>
</feature>
<dbReference type="PANTHER" id="PTHR23417">
    <property type="entry name" value="3-DEOXY-D-MANNO-OCTULOSONIC-ACID TRANSFERASE/TRNA GUANINE-N 7 - -METHYLTRANSFERASE"/>
    <property type="match status" value="1"/>
</dbReference>
<dbReference type="GO" id="GO:0005634">
    <property type="term" value="C:nucleus"/>
    <property type="evidence" value="ECO:0007669"/>
    <property type="project" value="UniProtKB-SubCell"/>
</dbReference>
<evidence type="ECO:0000256" key="9">
    <source>
        <dbReference type="HAMAP-Rule" id="MF_03055"/>
    </source>
</evidence>
<dbReference type="EC" id="2.1.1.33" evidence="9"/>
<keyword evidence="5 9" id="KW-0949">S-adenosyl-L-methionine</keyword>
<evidence type="ECO:0000313" key="11">
    <source>
        <dbReference type="EMBL" id="ORX72013.1"/>
    </source>
</evidence>
<comment type="subunit">
    <text evidence="9">Forms a complex with TRM82.</text>
</comment>
<dbReference type="PROSITE" id="PS51625">
    <property type="entry name" value="SAM_MT_TRMB"/>
    <property type="match status" value="1"/>
</dbReference>
<dbReference type="AlphaFoldDB" id="A0A1Y1WEU4"/>
<evidence type="ECO:0000256" key="8">
    <source>
        <dbReference type="ARBA" id="ARBA00023242"/>
    </source>
</evidence>
<comment type="subcellular location">
    <subcellularLocation>
        <location evidence="9">Nucleus</location>
    </subcellularLocation>
</comment>
<feature type="region of interest" description="Disordered" evidence="10">
    <location>
        <begin position="58"/>
        <end position="83"/>
    </location>
</feature>
<dbReference type="SUPFAM" id="SSF53335">
    <property type="entry name" value="S-adenosyl-L-methionine-dependent methyltransferases"/>
    <property type="match status" value="1"/>
</dbReference>
<keyword evidence="6 9" id="KW-0819">tRNA processing</keyword>
<comment type="similarity">
    <text evidence="9">Belongs to the class I-like SAM-binding methyltransferase superfamily. TrmB family.</text>
</comment>
<comment type="function">
    <text evidence="9">Catalyzes the formation of N(7)-methylguanine at position 46 (m7G46) in tRNA.</text>
</comment>
<dbReference type="STRING" id="61395.A0A1Y1WEU4"/>
<dbReference type="OrthoDB" id="47276at2759"/>
<reference evidence="11 12" key="1">
    <citation type="submission" date="2016-07" db="EMBL/GenBank/DDBJ databases">
        <title>Pervasive Adenine N6-methylation of Active Genes in Fungi.</title>
        <authorList>
            <consortium name="DOE Joint Genome Institute"/>
            <person name="Mondo S.J."/>
            <person name="Dannebaum R.O."/>
            <person name="Kuo R.C."/>
            <person name="Labutti K."/>
            <person name="Haridas S."/>
            <person name="Kuo A."/>
            <person name="Salamov A."/>
            <person name="Ahrendt S.R."/>
            <person name="Lipzen A."/>
            <person name="Sullivan W."/>
            <person name="Andreopoulos W.B."/>
            <person name="Clum A."/>
            <person name="Lindquist E."/>
            <person name="Daum C."/>
            <person name="Ramamoorthy G.K."/>
            <person name="Gryganskyi A."/>
            <person name="Culley D."/>
            <person name="Magnuson J.K."/>
            <person name="James T.Y."/>
            <person name="O'Malley M.A."/>
            <person name="Stajich J.E."/>
            <person name="Spatafora J.W."/>
            <person name="Visel A."/>
            <person name="Grigoriev I.V."/>
        </authorList>
    </citation>
    <scope>NUCLEOTIDE SEQUENCE [LARGE SCALE GENOMIC DNA]</scope>
    <source>
        <strain evidence="11 12">ATCC 12442</strain>
    </source>
</reference>
<keyword evidence="3 9" id="KW-0489">Methyltransferase</keyword>
<dbReference type="GO" id="GO:0008176">
    <property type="term" value="F:tRNA (guanine(46)-N7)-methyltransferase activity"/>
    <property type="evidence" value="ECO:0007669"/>
    <property type="project" value="UniProtKB-UniRule"/>
</dbReference>
<dbReference type="CDD" id="cd02440">
    <property type="entry name" value="AdoMet_MTases"/>
    <property type="match status" value="1"/>
</dbReference>
<dbReference type="GO" id="GO:0000049">
    <property type="term" value="F:tRNA binding"/>
    <property type="evidence" value="ECO:0007669"/>
    <property type="project" value="UniProtKB-UniRule"/>
</dbReference>
<evidence type="ECO:0000256" key="3">
    <source>
        <dbReference type="ARBA" id="ARBA00022603"/>
    </source>
</evidence>
<dbReference type="HAMAP" id="MF_03055">
    <property type="entry name" value="tRNA_methyltr_TrmB_euk"/>
    <property type="match status" value="1"/>
</dbReference>
<dbReference type="Gene3D" id="3.40.50.150">
    <property type="entry name" value="Vaccinia Virus protein VP39"/>
    <property type="match status" value="1"/>
</dbReference>
<keyword evidence="12" id="KW-1185">Reference proteome</keyword>
<dbReference type="Proteomes" id="UP000193922">
    <property type="component" value="Unassembled WGS sequence"/>
</dbReference>
<feature type="binding site" evidence="9">
    <location>
        <position position="196"/>
    </location>
    <ligand>
        <name>S-adenosyl-L-methionine</name>
        <dbReference type="ChEBI" id="CHEBI:59789"/>
    </ligand>
</feature>
<evidence type="ECO:0000256" key="6">
    <source>
        <dbReference type="ARBA" id="ARBA00022694"/>
    </source>
</evidence>
<dbReference type="GO" id="GO:0043527">
    <property type="term" value="C:tRNA methyltransferase complex"/>
    <property type="evidence" value="ECO:0007669"/>
    <property type="project" value="TreeGrafter"/>
</dbReference>
<evidence type="ECO:0000256" key="1">
    <source>
        <dbReference type="ARBA" id="ARBA00000142"/>
    </source>
</evidence>
<feature type="active site" evidence="9">
    <location>
        <position position="199"/>
    </location>
</feature>